<keyword evidence="11" id="KW-1185">Reference proteome</keyword>
<dbReference type="Pfam" id="PF00536">
    <property type="entry name" value="SAM_1"/>
    <property type="match status" value="1"/>
</dbReference>
<dbReference type="AlphaFoldDB" id="A0A4W6CZH1"/>
<evidence type="ECO:0000256" key="6">
    <source>
        <dbReference type="ARBA" id="ARBA00023054"/>
    </source>
</evidence>
<gene>
    <name evidence="10" type="primary">PPFIA1</name>
    <name evidence="10" type="synonym">ppfia1</name>
</gene>
<keyword evidence="3" id="KW-0963">Cytoplasm</keyword>
<dbReference type="FunFam" id="1.10.150.50:FF:000003">
    <property type="entry name" value="liprin-alpha-2 isoform X1"/>
    <property type="match status" value="1"/>
</dbReference>
<evidence type="ECO:0000256" key="4">
    <source>
        <dbReference type="ARBA" id="ARBA00022553"/>
    </source>
</evidence>
<comment type="subcellular location">
    <subcellularLocation>
        <location evidence="1">Cytoplasm</location>
    </subcellularLocation>
</comment>
<dbReference type="PROSITE" id="PS50105">
    <property type="entry name" value="SAM_DOMAIN"/>
    <property type="match status" value="3"/>
</dbReference>
<evidence type="ECO:0000256" key="2">
    <source>
        <dbReference type="ARBA" id="ARBA00007026"/>
    </source>
</evidence>
<evidence type="ECO:0000313" key="10">
    <source>
        <dbReference type="Ensembl" id="ENSLCAP00010017868.1"/>
    </source>
</evidence>
<dbReference type="GeneTree" id="ENSGT01050000244900"/>
<feature type="domain" description="SAM" evidence="9">
    <location>
        <begin position="989"/>
        <end position="1058"/>
    </location>
</feature>
<dbReference type="Pfam" id="PF25526">
    <property type="entry name" value="LIP-1"/>
    <property type="match status" value="1"/>
</dbReference>
<feature type="coiled-coil region" evidence="7">
    <location>
        <begin position="272"/>
        <end position="446"/>
    </location>
</feature>
<name>A0A4W6CZH1_LATCA</name>
<feature type="region of interest" description="Disordered" evidence="8">
    <location>
        <begin position="211"/>
        <end position="250"/>
    </location>
</feature>
<feature type="compositionally biased region" description="Polar residues" evidence="8">
    <location>
        <begin position="223"/>
        <end position="246"/>
    </location>
</feature>
<dbReference type="CDD" id="cd09565">
    <property type="entry name" value="SAM_liprin-alpha1_2_3_4_repeat2"/>
    <property type="match status" value="1"/>
</dbReference>
<dbReference type="GO" id="GO:0048786">
    <property type="term" value="C:presynaptic active zone"/>
    <property type="evidence" value="ECO:0007669"/>
    <property type="project" value="TreeGrafter"/>
</dbReference>
<feature type="coiled-coil region" evidence="7">
    <location>
        <begin position="619"/>
        <end position="646"/>
    </location>
</feature>
<feature type="domain" description="SAM" evidence="9">
    <location>
        <begin position="908"/>
        <end position="965"/>
    </location>
</feature>
<dbReference type="InterPro" id="IPR029515">
    <property type="entry name" value="Liprin"/>
</dbReference>
<dbReference type="SUPFAM" id="SSF47769">
    <property type="entry name" value="SAM/Pointed domain"/>
    <property type="match status" value="3"/>
</dbReference>
<dbReference type="FunFam" id="1.10.150.50:FF:000004">
    <property type="entry name" value="PTPRF interacting protein alpha 1"/>
    <property type="match status" value="1"/>
</dbReference>
<evidence type="ECO:0000256" key="8">
    <source>
        <dbReference type="SAM" id="MobiDB-lite"/>
    </source>
</evidence>
<keyword evidence="4" id="KW-0597">Phosphoprotein</keyword>
<dbReference type="SUPFAM" id="SSF57997">
    <property type="entry name" value="Tropomyosin"/>
    <property type="match status" value="1"/>
</dbReference>
<dbReference type="Pfam" id="PF07647">
    <property type="entry name" value="SAM_2"/>
    <property type="match status" value="1"/>
</dbReference>
<reference evidence="11" key="1">
    <citation type="submission" date="2015-09" db="EMBL/GenBank/DDBJ databases">
        <authorList>
            <person name="Sai Rama Sridatta P."/>
        </authorList>
    </citation>
    <scope>NUCLEOTIDE SEQUENCE [LARGE SCALE GENOMIC DNA]</scope>
</reference>
<feature type="region of interest" description="Disordered" evidence="8">
    <location>
        <begin position="723"/>
        <end position="743"/>
    </location>
</feature>
<organism evidence="10 11">
    <name type="scientific">Lates calcarifer</name>
    <name type="common">Barramundi</name>
    <name type="synonym">Holocentrus calcarifer</name>
    <dbReference type="NCBI Taxonomy" id="8187"/>
    <lineage>
        <taxon>Eukaryota</taxon>
        <taxon>Metazoa</taxon>
        <taxon>Chordata</taxon>
        <taxon>Craniata</taxon>
        <taxon>Vertebrata</taxon>
        <taxon>Euteleostomi</taxon>
        <taxon>Actinopterygii</taxon>
        <taxon>Neopterygii</taxon>
        <taxon>Teleostei</taxon>
        <taxon>Neoteleostei</taxon>
        <taxon>Acanthomorphata</taxon>
        <taxon>Carangaria</taxon>
        <taxon>Carangaria incertae sedis</taxon>
        <taxon>Centropomidae</taxon>
        <taxon>Lates</taxon>
    </lineage>
</organism>
<dbReference type="Gene3D" id="1.10.150.50">
    <property type="entry name" value="Transcription Factor, Ets-1"/>
    <property type="match status" value="3"/>
</dbReference>
<dbReference type="Ensembl" id="ENSLCAT00010018265.1">
    <property type="protein sequence ID" value="ENSLCAP00010017868.1"/>
    <property type="gene ID" value="ENSLCAG00010008421.1"/>
</dbReference>
<feature type="region of interest" description="Disordered" evidence="8">
    <location>
        <begin position="1"/>
        <end position="35"/>
    </location>
</feature>
<dbReference type="InterPro" id="IPR001660">
    <property type="entry name" value="SAM"/>
</dbReference>
<keyword evidence="6 7" id="KW-0175">Coiled coil</keyword>
<proteinExistence type="inferred from homology"/>
<dbReference type="CDD" id="cd09562">
    <property type="entry name" value="SAM_liprin-alpha1_2_3_4_repeat1"/>
    <property type="match status" value="1"/>
</dbReference>
<dbReference type="InterPro" id="IPR037622">
    <property type="entry name" value="LIP-1_SAM_3"/>
</dbReference>
<dbReference type="GO" id="GO:0050808">
    <property type="term" value="P:synapse organization"/>
    <property type="evidence" value="ECO:0007669"/>
    <property type="project" value="TreeGrafter"/>
</dbReference>
<dbReference type="InterPro" id="IPR037620">
    <property type="entry name" value="LIP-1_SAM_1"/>
</dbReference>
<dbReference type="GO" id="GO:0005737">
    <property type="term" value="C:cytoplasm"/>
    <property type="evidence" value="ECO:0007669"/>
    <property type="project" value="UniProtKB-SubCell"/>
</dbReference>
<dbReference type="InterPro" id="IPR057892">
    <property type="entry name" value="LIP-1_CC2"/>
</dbReference>
<dbReference type="CDD" id="cd09568">
    <property type="entry name" value="SAM_liprin-alpha1_2_3_4_repeat3"/>
    <property type="match status" value="1"/>
</dbReference>
<dbReference type="SMART" id="SM00454">
    <property type="entry name" value="SAM"/>
    <property type="match status" value="3"/>
</dbReference>
<dbReference type="InterPro" id="IPR013761">
    <property type="entry name" value="SAM/pointed_sf"/>
</dbReference>
<feature type="region of interest" description="Disordered" evidence="8">
    <location>
        <begin position="495"/>
        <end position="517"/>
    </location>
</feature>
<dbReference type="PANTHER" id="PTHR12587:SF15">
    <property type="entry name" value="LIPRIN-ALPHA-1"/>
    <property type="match status" value="1"/>
</dbReference>
<accession>A0A4W6CZH1</accession>
<feature type="region of interest" description="Disordered" evidence="8">
    <location>
        <begin position="674"/>
        <end position="702"/>
    </location>
</feature>
<feature type="domain" description="SAM" evidence="9">
    <location>
        <begin position="816"/>
        <end position="882"/>
    </location>
</feature>
<dbReference type="PANTHER" id="PTHR12587">
    <property type="entry name" value="LAR INTERACTING PROTEIN LIP -RELATED PROTEIN"/>
    <property type="match status" value="1"/>
</dbReference>
<evidence type="ECO:0000256" key="3">
    <source>
        <dbReference type="ARBA" id="ARBA00022490"/>
    </source>
</evidence>
<keyword evidence="5" id="KW-0677">Repeat</keyword>
<dbReference type="Proteomes" id="UP000314980">
    <property type="component" value="Unassembled WGS sequence"/>
</dbReference>
<protein>
    <submittedName>
        <fullName evidence="10">PTPRF interacting protein alpha 1</fullName>
    </submittedName>
</protein>
<sequence>MMCEVMPTISETEGPGGGGGSGRRGSGSPLQSDSEGHFESLMVSMLEERDRLLETLRETQENLGLTQSKLHEVSHERDSLQRQLNTALPQEFAALTKEVNVCREQLLEKEEEIAELKAERNNTRLLLEHLECLVSRHERSLRMTVVKRQAQSPAGVSSEVEVLKALKSLFEHHKALDEKVRERLRVALERCSALEEQLTISHKELAYLREQSSQKRGLADGTSEVNHNSENTPSTNGKRSSDGSLSQEEELGHGFGKVGELQEVVDRQMADLGQMKERMAAMASRINELEEDLDTARKDLIKSEDMNTRLQRDLRESVAQKEDMEERITTLEKRYLAAQREATSVHDLNDKLENEVANKESLYRQTEDRNRQLQEKLELAEQKLQQTIRKAETLPEVEAELAQRVAALTKAEERHGNVEERLRQLETQLEEKNQELLRARQREKMNEEHNKRLSETVDKLLSESNERLQLHLKERMSALEDKEQLLIQIETMRAENEQGRSRSNSLLHGRSQLGSTPDFRYPVSASSMMDSNSDHYGSALVLRRPQKGRVAALRDEPSKVQTLNEQEWERMQQANVLANVAQAFESDMDASDLEEDRETIFSSVDLLSPGGQADAQTLALMLQEQLDAINNEIRMIQEEKESTAIRAEEIECRVGSGDSLGGHFRSMSSIPPSLCAGSSLGGSPPGSGHSTPRRIPRSPNRELDRMGVMTLVTLPLLSSSAQDDKATIRCETSPPTTPRSMRLNRDAGHAASHEDIRDIRGCLFMFLAGTPEAESSPKDGLGMGTLGGPAEKNRKLQKKHELLEEARRQGLPFAQWDGPTVVVWLELWVGMPAWYVAACRANVKSGAIMSALSDTEIQREIGISNPLHRLKLRLAIQEIMSLTSPSAPPTSRTTLAYGDMNHEWIGNEWLPSLGLPQYRSYFMESLVDARMLDHLTKKDLRGQLKMVDSFHRNSFQCGVMCLRRLNYDRKELERRREESQLELKDVLVWSNERVVSWVQAIGLKEYSSNLYESGVHGALLALDETFDHNTLALLLQIPTQNTQARATLEREYNSLLAIGTDRRMEEDDDKNFRRAPSWRKKFRPKDMRGMSLGASDTLPANFRVTSSSAASPSTQPKRSPMDGKQKKRVCVCVICSVIAAASLTGSSAPTPRLLSALLEWLCCFVDDAVTNGMFSACDFCQHGNTGSQSIQRLDTATVRTYSC</sequence>
<feature type="coiled-coil region" evidence="7">
    <location>
        <begin position="92"/>
        <end position="133"/>
    </location>
</feature>
<evidence type="ECO:0000256" key="1">
    <source>
        <dbReference type="ARBA" id="ARBA00004496"/>
    </source>
</evidence>
<evidence type="ECO:0000259" key="9">
    <source>
        <dbReference type="PROSITE" id="PS50105"/>
    </source>
</evidence>
<evidence type="ECO:0000256" key="5">
    <source>
        <dbReference type="ARBA" id="ARBA00022737"/>
    </source>
</evidence>
<evidence type="ECO:0000256" key="7">
    <source>
        <dbReference type="SAM" id="Coils"/>
    </source>
</evidence>
<evidence type="ECO:0000313" key="11">
    <source>
        <dbReference type="Proteomes" id="UP000314980"/>
    </source>
</evidence>
<comment type="similarity">
    <text evidence="2">Belongs to the liprin family. Liprin-alpha subfamily.</text>
</comment>
<feature type="compositionally biased region" description="Gly residues" evidence="8">
    <location>
        <begin position="14"/>
        <end position="25"/>
    </location>
</feature>
<reference evidence="10" key="3">
    <citation type="submission" date="2025-09" db="UniProtKB">
        <authorList>
            <consortium name="Ensembl"/>
        </authorList>
    </citation>
    <scope>IDENTIFICATION</scope>
</reference>
<dbReference type="InterPro" id="IPR037621">
    <property type="entry name" value="LIP-1_SAM_2"/>
</dbReference>
<reference evidence="10" key="2">
    <citation type="submission" date="2025-08" db="UniProtKB">
        <authorList>
            <consortium name="Ensembl"/>
        </authorList>
    </citation>
    <scope>IDENTIFICATION</scope>
</reference>